<organism evidence="1 2">
    <name type="scientific">Alectoria fallacina</name>
    <dbReference type="NCBI Taxonomy" id="1903189"/>
    <lineage>
        <taxon>Eukaryota</taxon>
        <taxon>Fungi</taxon>
        <taxon>Dikarya</taxon>
        <taxon>Ascomycota</taxon>
        <taxon>Pezizomycotina</taxon>
        <taxon>Lecanoromycetes</taxon>
        <taxon>OSLEUM clade</taxon>
        <taxon>Lecanoromycetidae</taxon>
        <taxon>Lecanorales</taxon>
        <taxon>Lecanorineae</taxon>
        <taxon>Parmeliaceae</taxon>
        <taxon>Alectoria</taxon>
    </lineage>
</organism>
<dbReference type="OrthoDB" id="5321586at2759"/>
<protein>
    <submittedName>
        <fullName evidence="1">Uncharacterized protein</fullName>
    </submittedName>
</protein>
<proteinExistence type="predicted"/>
<dbReference type="AlphaFoldDB" id="A0A8H3FFD5"/>
<reference evidence="1" key="1">
    <citation type="submission" date="2021-03" db="EMBL/GenBank/DDBJ databases">
        <authorList>
            <person name="Tagirdzhanova G."/>
        </authorList>
    </citation>
    <scope>NUCLEOTIDE SEQUENCE</scope>
</reference>
<comment type="caution">
    <text evidence="1">The sequence shown here is derived from an EMBL/GenBank/DDBJ whole genome shotgun (WGS) entry which is preliminary data.</text>
</comment>
<dbReference type="EMBL" id="CAJPDR010000169">
    <property type="protein sequence ID" value="CAF9923478.1"/>
    <property type="molecule type" value="Genomic_DNA"/>
</dbReference>
<name>A0A8H3FFD5_9LECA</name>
<dbReference type="Proteomes" id="UP000664203">
    <property type="component" value="Unassembled WGS sequence"/>
</dbReference>
<keyword evidence="2" id="KW-1185">Reference proteome</keyword>
<gene>
    <name evidence="1" type="ORF">ALECFALPRED_002388</name>
</gene>
<evidence type="ECO:0000313" key="2">
    <source>
        <dbReference type="Proteomes" id="UP000664203"/>
    </source>
</evidence>
<accession>A0A8H3FFD5</accession>
<evidence type="ECO:0000313" key="1">
    <source>
        <dbReference type="EMBL" id="CAF9923478.1"/>
    </source>
</evidence>
<sequence length="228" mass="25740">MSTETSTKECAMTLSFDTPIQSIDEESQESQDRKLNFFAELSNQESLSQIIPSVDVTYSLVYSDIPKSDTKDTESTSQIHIVGEPFAEDDGCHICIVYLHFRNFTCELTCLYHPSTGTFSAFEVEDGTMSGEMEDEAIAVEDILIVAMQRRKRVDSEYVGEEVKDDNGNPFLFAFMDFGYSGRCPFVGRVYGKMVKPGEEVGEVALSKEERARLNLEEDDDEKELYES</sequence>